<accession>A0A0D6NKJ3</accession>
<dbReference type="Pfam" id="PF07690">
    <property type="entry name" value="MFS_1"/>
    <property type="match status" value="1"/>
</dbReference>
<comment type="caution">
    <text evidence="6">The sequence shown here is derived from an EMBL/GenBank/DDBJ whole genome shotgun (WGS) entry which is preliminary data.</text>
</comment>
<feature type="transmembrane region" description="Helical" evidence="4">
    <location>
        <begin position="305"/>
        <end position="329"/>
    </location>
</feature>
<dbReference type="EMBL" id="BAMX01000016">
    <property type="protein sequence ID" value="GAN66123.1"/>
    <property type="molecule type" value="Genomic_DNA"/>
</dbReference>
<dbReference type="InterPro" id="IPR026355">
    <property type="entry name" value="Oxa/Form_antiport"/>
</dbReference>
<feature type="transmembrane region" description="Helical" evidence="4">
    <location>
        <begin position="209"/>
        <end position="228"/>
    </location>
</feature>
<dbReference type="InterPro" id="IPR011701">
    <property type="entry name" value="MFS"/>
</dbReference>
<name>A0A0D6NKJ3_9PROT</name>
<evidence type="ECO:0000259" key="5">
    <source>
        <dbReference type="PROSITE" id="PS50850"/>
    </source>
</evidence>
<dbReference type="PROSITE" id="PS50850">
    <property type="entry name" value="MFS"/>
    <property type="match status" value="1"/>
</dbReference>
<evidence type="ECO:0000256" key="4">
    <source>
        <dbReference type="SAM" id="Phobius"/>
    </source>
</evidence>
<dbReference type="GO" id="GO:0019531">
    <property type="term" value="F:oxalate transmembrane transporter activity"/>
    <property type="evidence" value="ECO:0007669"/>
    <property type="project" value="InterPro"/>
</dbReference>
<dbReference type="CDD" id="cd17353">
    <property type="entry name" value="MFS_OFA_like"/>
    <property type="match status" value="1"/>
</dbReference>
<feature type="transmembrane region" description="Helical" evidence="4">
    <location>
        <begin position="43"/>
        <end position="61"/>
    </location>
</feature>
<dbReference type="PANTHER" id="PTHR11360:SF304">
    <property type="entry name" value="MFS DOMAIN-CONTAINING PROTEIN"/>
    <property type="match status" value="1"/>
</dbReference>
<feature type="transmembrane region" description="Helical" evidence="4">
    <location>
        <begin position="99"/>
        <end position="121"/>
    </location>
</feature>
<evidence type="ECO:0000313" key="6">
    <source>
        <dbReference type="EMBL" id="GAN66123.1"/>
    </source>
</evidence>
<proteinExistence type="predicted"/>
<reference evidence="6 7" key="1">
    <citation type="submission" date="2012-11" db="EMBL/GenBank/DDBJ databases">
        <title>Whole genome sequence of Acetobacter orientalis 21F-2.</title>
        <authorList>
            <person name="Azuma Y."/>
            <person name="Higashiura N."/>
            <person name="Hirakawa H."/>
            <person name="Matsushita K."/>
        </authorList>
    </citation>
    <scope>NUCLEOTIDE SEQUENCE [LARGE SCALE GENOMIC DNA]</scope>
    <source>
        <strain evidence="6 7">21F-2</strain>
    </source>
</reference>
<feature type="transmembrane region" description="Helical" evidence="4">
    <location>
        <begin position="133"/>
        <end position="152"/>
    </location>
</feature>
<dbReference type="STRING" id="1231341.Abor_016_004"/>
<keyword evidence="1 4" id="KW-0812">Transmembrane</keyword>
<dbReference type="InterPro" id="IPR036259">
    <property type="entry name" value="MFS_trans_sf"/>
</dbReference>
<keyword evidence="7" id="KW-1185">Reference proteome</keyword>
<accession>A0A6N3SZ49</accession>
<dbReference type="RefSeq" id="WP_048841176.1">
    <property type="nucleotide sequence ID" value="NZ_BAMX01000016.1"/>
</dbReference>
<dbReference type="GO" id="GO:0016020">
    <property type="term" value="C:membrane"/>
    <property type="evidence" value="ECO:0007669"/>
    <property type="project" value="InterPro"/>
</dbReference>
<dbReference type="SUPFAM" id="SSF103473">
    <property type="entry name" value="MFS general substrate transporter"/>
    <property type="match status" value="1"/>
</dbReference>
<evidence type="ECO:0000256" key="2">
    <source>
        <dbReference type="ARBA" id="ARBA00022989"/>
    </source>
</evidence>
<feature type="transmembrane region" description="Helical" evidence="4">
    <location>
        <begin position="73"/>
        <end position="93"/>
    </location>
</feature>
<dbReference type="AlphaFoldDB" id="A0A0D6NKJ3"/>
<organism evidence="6 7">
    <name type="scientific">Acetobacter orientalis</name>
    <dbReference type="NCBI Taxonomy" id="146474"/>
    <lineage>
        <taxon>Bacteria</taxon>
        <taxon>Pseudomonadati</taxon>
        <taxon>Pseudomonadota</taxon>
        <taxon>Alphaproteobacteria</taxon>
        <taxon>Acetobacterales</taxon>
        <taxon>Acetobacteraceae</taxon>
        <taxon>Acetobacter</taxon>
    </lineage>
</organism>
<dbReference type="Proteomes" id="UP000032670">
    <property type="component" value="Unassembled WGS sequence"/>
</dbReference>
<feature type="transmembrane region" description="Helical" evidence="4">
    <location>
        <begin position="369"/>
        <end position="391"/>
    </location>
</feature>
<dbReference type="NCBIfam" id="TIGR04259">
    <property type="entry name" value="oxa_formateAnti"/>
    <property type="match status" value="1"/>
</dbReference>
<keyword evidence="2 4" id="KW-1133">Transmembrane helix</keyword>
<feature type="domain" description="Major facilitator superfamily (MFS) profile" evidence="5">
    <location>
        <begin position="1"/>
        <end position="395"/>
    </location>
</feature>
<gene>
    <name evidence="6" type="ORF">Abor_016_004</name>
</gene>
<sequence length="405" mass="43668">MIAVKWQQMIAGLLCMGAISSPQYVWTLFTPVLKTDFNTNAAALQITFSLLIVLQTLFSPIQGWIAQHIRPRSLIMLGIIITGASWVVTAHVHSLNMLYLTYGGLGGVGTGIVYVGVVSLLMQWFPKNRGMAAGAAAAGYGMGAMVTTFPISHLLAASGWRNTMTVFGLVMIVAGLVASFFLKTPVQDATQETVEAQGYTTGYVVKTPLFWLMFFMMATMATSGLMVTSQLAQIASDFGVAHLSILGLAALPLAMTLDRVANGVTRPLFGWVSDHLGREQTMAFAFTLEAIALTCWLALANHPVAFVLLSGVVFLGWGEIFSLFPATLTDTFGTRDASRNYGLLYMAQGVGAIFGGPLAAWLHQASGNWHPVFALAIGGDLLTAFLAFAVLRPMRRRFMQSTYRA</sequence>
<protein>
    <submittedName>
        <fullName evidence="6">Major facilitator superfamily transporter</fullName>
    </submittedName>
</protein>
<feature type="transmembrane region" description="Helical" evidence="4">
    <location>
        <begin position="341"/>
        <end position="363"/>
    </location>
</feature>
<dbReference type="InterPro" id="IPR050327">
    <property type="entry name" value="Proton-linked_MCT"/>
</dbReference>
<dbReference type="GeneID" id="76204272"/>
<keyword evidence="3 4" id="KW-0472">Membrane</keyword>
<feature type="transmembrane region" description="Helical" evidence="4">
    <location>
        <begin position="282"/>
        <end position="299"/>
    </location>
</feature>
<feature type="transmembrane region" description="Helical" evidence="4">
    <location>
        <begin position="164"/>
        <end position="182"/>
    </location>
</feature>
<evidence type="ECO:0000313" key="7">
    <source>
        <dbReference type="Proteomes" id="UP000032670"/>
    </source>
</evidence>
<evidence type="ECO:0000256" key="3">
    <source>
        <dbReference type="ARBA" id="ARBA00023136"/>
    </source>
</evidence>
<dbReference type="PANTHER" id="PTHR11360">
    <property type="entry name" value="MONOCARBOXYLATE TRANSPORTER"/>
    <property type="match status" value="1"/>
</dbReference>
<evidence type="ECO:0000256" key="1">
    <source>
        <dbReference type="ARBA" id="ARBA00022692"/>
    </source>
</evidence>
<dbReference type="Gene3D" id="1.20.1250.20">
    <property type="entry name" value="MFS general substrate transporter like domains"/>
    <property type="match status" value="2"/>
</dbReference>
<feature type="transmembrane region" description="Helical" evidence="4">
    <location>
        <begin position="240"/>
        <end position="261"/>
    </location>
</feature>
<dbReference type="InterPro" id="IPR020846">
    <property type="entry name" value="MFS_dom"/>
</dbReference>